<feature type="region of interest" description="Disordered" evidence="1">
    <location>
        <begin position="52"/>
        <end position="71"/>
    </location>
</feature>
<dbReference type="Gene3D" id="3.30.420.40">
    <property type="match status" value="1"/>
</dbReference>
<sequence>MVADRVGANVVAGPVEATALGDAMIQARTHGVPSGDLEALRAHVADALLAGRYAPRTQSSGTRAGSERVRS</sequence>
<protein>
    <submittedName>
        <fullName evidence="2">Uncharacterized protein</fullName>
    </submittedName>
</protein>
<evidence type="ECO:0000313" key="2">
    <source>
        <dbReference type="EMBL" id="GFG51767.1"/>
    </source>
</evidence>
<dbReference type="Proteomes" id="UP000465302">
    <property type="component" value="Unassembled WGS sequence"/>
</dbReference>
<gene>
    <name evidence="2" type="ORF">MAGR_32080</name>
</gene>
<dbReference type="AlphaFoldDB" id="A0A7I9W362"/>
<name>A0A7I9W362_MYCAG</name>
<organism evidence="2 3">
    <name type="scientific">Mycolicibacterium agri</name>
    <name type="common">Mycobacterium agri</name>
    <dbReference type="NCBI Taxonomy" id="36811"/>
    <lineage>
        <taxon>Bacteria</taxon>
        <taxon>Bacillati</taxon>
        <taxon>Actinomycetota</taxon>
        <taxon>Actinomycetes</taxon>
        <taxon>Mycobacteriales</taxon>
        <taxon>Mycobacteriaceae</taxon>
        <taxon>Mycolicibacterium</taxon>
    </lineage>
</organism>
<evidence type="ECO:0000313" key="3">
    <source>
        <dbReference type="Proteomes" id="UP000465302"/>
    </source>
</evidence>
<evidence type="ECO:0000256" key="1">
    <source>
        <dbReference type="SAM" id="MobiDB-lite"/>
    </source>
</evidence>
<accession>A0A7I9W362</accession>
<proteinExistence type="predicted"/>
<reference evidence="2 3" key="1">
    <citation type="journal article" date="2019" name="Emerg. Microbes Infect.">
        <title>Comprehensive subspecies identification of 175 nontuberculous mycobacteria species based on 7547 genomic profiles.</title>
        <authorList>
            <person name="Matsumoto Y."/>
            <person name="Kinjo T."/>
            <person name="Motooka D."/>
            <person name="Nabeya D."/>
            <person name="Jung N."/>
            <person name="Uechi K."/>
            <person name="Horii T."/>
            <person name="Iida T."/>
            <person name="Fujita J."/>
            <person name="Nakamura S."/>
        </authorList>
    </citation>
    <scope>NUCLEOTIDE SEQUENCE [LARGE SCALE GENOMIC DNA]</scope>
    <source>
        <strain evidence="2 3">JCM 6377</strain>
    </source>
</reference>
<comment type="caution">
    <text evidence="2">The sequence shown here is derived from an EMBL/GenBank/DDBJ whole genome shotgun (WGS) entry which is preliminary data.</text>
</comment>
<dbReference type="EMBL" id="BLKS01000001">
    <property type="protein sequence ID" value="GFG51767.1"/>
    <property type="molecule type" value="Genomic_DNA"/>
</dbReference>